<evidence type="ECO:0000313" key="1">
    <source>
        <dbReference type="EMBL" id="GBN22310.1"/>
    </source>
</evidence>
<name>A0A4Y2M794_ARAVE</name>
<comment type="caution">
    <text evidence="1">The sequence shown here is derived from an EMBL/GenBank/DDBJ whole genome shotgun (WGS) entry which is preliminary data.</text>
</comment>
<reference evidence="1 2" key="1">
    <citation type="journal article" date="2019" name="Sci. Rep.">
        <title>Orb-weaving spider Araneus ventricosus genome elucidates the spidroin gene catalogue.</title>
        <authorList>
            <person name="Kono N."/>
            <person name="Nakamura H."/>
            <person name="Ohtoshi R."/>
            <person name="Moran D.A.P."/>
            <person name="Shinohara A."/>
            <person name="Yoshida Y."/>
            <person name="Fujiwara M."/>
            <person name="Mori M."/>
            <person name="Tomita M."/>
            <person name="Arakawa K."/>
        </authorList>
    </citation>
    <scope>NUCLEOTIDE SEQUENCE [LARGE SCALE GENOMIC DNA]</scope>
</reference>
<keyword evidence="2" id="KW-1185">Reference proteome</keyword>
<accession>A0A4Y2M794</accession>
<dbReference type="AlphaFoldDB" id="A0A4Y2M794"/>
<proteinExistence type="predicted"/>
<dbReference type="EMBL" id="BGPR01121742">
    <property type="protein sequence ID" value="GBN22310.1"/>
    <property type="molecule type" value="Genomic_DNA"/>
</dbReference>
<dbReference type="Proteomes" id="UP000499080">
    <property type="component" value="Unassembled WGS sequence"/>
</dbReference>
<protein>
    <submittedName>
        <fullName evidence="1">Uncharacterized protein</fullName>
    </submittedName>
</protein>
<evidence type="ECO:0000313" key="2">
    <source>
        <dbReference type="Proteomes" id="UP000499080"/>
    </source>
</evidence>
<gene>
    <name evidence="1" type="ORF">AVEN_214228_1</name>
</gene>
<feature type="non-terminal residue" evidence="1">
    <location>
        <position position="1"/>
    </location>
</feature>
<sequence length="101" mass="11089">IFRPPSPKSGTRGFHASPYPRYDLSTLSSYSTLSIILCPHSPPRGGTWVVIALPYSDMIFSLSIHSSFQNNLSPQSPPEVAPGFHALLAPICLSHLCHRFL</sequence>
<organism evidence="1 2">
    <name type="scientific">Araneus ventricosus</name>
    <name type="common">Orbweaver spider</name>
    <name type="synonym">Epeira ventricosa</name>
    <dbReference type="NCBI Taxonomy" id="182803"/>
    <lineage>
        <taxon>Eukaryota</taxon>
        <taxon>Metazoa</taxon>
        <taxon>Ecdysozoa</taxon>
        <taxon>Arthropoda</taxon>
        <taxon>Chelicerata</taxon>
        <taxon>Arachnida</taxon>
        <taxon>Araneae</taxon>
        <taxon>Araneomorphae</taxon>
        <taxon>Entelegynae</taxon>
        <taxon>Araneoidea</taxon>
        <taxon>Araneidae</taxon>
        <taxon>Araneus</taxon>
    </lineage>
</organism>